<evidence type="ECO:0000313" key="9">
    <source>
        <dbReference type="EMBL" id="KAL1311375.1"/>
    </source>
</evidence>
<keyword evidence="3" id="KW-0256">Endoplasmic reticulum</keyword>
<evidence type="ECO:0000256" key="7">
    <source>
        <dbReference type="SAM" id="MobiDB-lite"/>
    </source>
</evidence>
<evidence type="ECO:0000256" key="6">
    <source>
        <dbReference type="ARBA" id="ARBA00023136"/>
    </source>
</evidence>
<name>A0ABR3PP88_9PEZI</name>
<dbReference type="EMBL" id="JBFMKM010000003">
    <property type="protein sequence ID" value="KAL1311375.1"/>
    <property type="molecule type" value="Genomic_DNA"/>
</dbReference>
<organism evidence="9 10">
    <name type="scientific">Neodothiora populina</name>
    <dbReference type="NCBI Taxonomy" id="2781224"/>
    <lineage>
        <taxon>Eukaryota</taxon>
        <taxon>Fungi</taxon>
        <taxon>Dikarya</taxon>
        <taxon>Ascomycota</taxon>
        <taxon>Pezizomycotina</taxon>
        <taxon>Dothideomycetes</taxon>
        <taxon>Dothideomycetidae</taxon>
        <taxon>Dothideales</taxon>
        <taxon>Dothioraceae</taxon>
        <taxon>Neodothiora</taxon>
    </lineage>
</organism>
<reference evidence="9 10" key="1">
    <citation type="submission" date="2024-07" db="EMBL/GenBank/DDBJ databases">
        <title>Draft sequence of the Neodothiora populina.</title>
        <authorList>
            <person name="Drown D.D."/>
            <person name="Schuette U.S."/>
            <person name="Buechlein A.B."/>
            <person name="Rusch D.R."/>
            <person name="Winton L.W."/>
            <person name="Adams G.A."/>
        </authorList>
    </citation>
    <scope>NUCLEOTIDE SEQUENCE [LARGE SCALE GENOMIC DNA]</scope>
    <source>
        <strain evidence="9 10">CPC 39397</strain>
    </source>
</reference>
<comment type="subcellular location">
    <subcellularLocation>
        <location evidence="1">Endoplasmic reticulum membrane</location>
        <topology evidence="1">Multi-pass membrane protein</topology>
    </subcellularLocation>
</comment>
<feature type="compositionally biased region" description="Acidic residues" evidence="7">
    <location>
        <begin position="296"/>
        <end position="306"/>
    </location>
</feature>
<dbReference type="Proteomes" id="UP001562354">
    <property type="component" value="Unassembled WGS sequence"/>
</dbReference>
<keyword evidence="4 8" id="KW-1133">Transmembrane helix</keyword>
<feature type="compositionally biased region" description="Polar residues" evidence="7">
    <location>
        <begin position="372"/>
        <end position="385"/>
    </location>
</feature>
<feature type="compositionally biased region" description="Basic and acidic residues" evidence="7">
    <location>
        <begin position="329"/>
        <end position="341"/>
    </location>
</feature>
<proteinExistence type="predicted"/>
<evidence type="ECO:0000256" key="2">
    <source>
        <dbReference type="ARBA" id="ARBA00022692"/>
    </source>
</evidence>
<keyword evidence="6 8" id="KW-0472">Membrane</keyword>
<evidence type="ECO:0000256" key="3">
    <source>
        <dbReference type="ARBA" id="ARBA00022824"/>
    </source>
</evidence>
<evidence type="ECO:0008006" key="11">
    <source>
        <dbReference type="Google" id="ProtNLM"/>
    </source>
</evidence>
<accession>A0ABR3PP88</accession>
<evidence type="ECO:0000256" key="5">
    <source>
        <dbReference type="ARBA" id="ARBA00023098"/>
    </source>
</evidence>
<dbReference type="InterPro" id="IPR009617">
    <property type="entry name" value="Seipin"/>
</dbReference>
<comment type="caution">
    <text evidence="9">The sequence shown here is derived from an EMBL/GenBank/DDBJ whole genome shotgun (WGS) entry which is preliminary data.</text>
</comment>
<keyword evidence="2 8" id="KW-0812">Transmembrane</keyword>
<evidence type="ECO:0000313" key="10">
    <source>
        <dbReference type="Proteomes" id="UP001562354"/>
    </source>
</evidence>
<dbReference type="Pfam" id="PF06775">
    <property type="entry name" value="Seipin"/>
    <property type="match status" value="1"/>
</dbReference>
<dbReference type="RefSeq" id="XP_069204224.1">
    <property type="nucleotide sequence ID" value="XM_069340750.1"/>
</dbReference>
<dbReference type="PANTHER" id="PTHR21212">
    <property type="entry name" value="BERNARDINELLI-SEIP CONGENITAL LIPODYSTROPHY 2 HOMOLOG BSCL2 PROTEIN"/>
    <property type="match status" value="1"/>
</dbReference>
<keyword evidence="10" id="KW-1185">Reference proteome</keyword>
<dbReference type="PANTHER" id="PTHR21212:SF0">
    <property type="entry name" value="SEIPIN"/>
    <property type="match status" value="1"/>
</dbReference>
<sequence length="398" mass="45701">MSDYEYPSLRQRIQAIVDQVKSTLYLPIRVATSNLAIRTYLTSILLFTTSFFLFVLAVTAYVAFYWSYIPRIGFTRELHLQFDHAANLTVDSLPPHPWGVVDLTPEIVSQQLYDITIHLALPRTPENTMEGNFMIDASLLGPKTPALLEQNQPVIAHNRRSAILTYYSKEIDLAKKLLRLPGYLIGFYTETEDIEIQLFEGVEFARGWRNIPSVLKVEIQSRSRKMQIYSCKLSFHARFRGLRWIMYNYRVASAIFFVTSFWMTEMAAMSAAWLALSLFVFPKTEIKTEPRAIKQEEEEEEEEEEEQKLSDTERIFPSYGGAPVMKYQSPDEDRQSKREPDSVDPFPLLIQQAGEAADDEEEEDDFVLDSGLGTSLESSAGGINQTRRRKSGRLRNNS</sequence>
<feature type="compositionally biased region" description="Basic residues" evidence="7">
    <location>
        <begin position="386"/>
        <end position="398"/>
    </location>
</feature>
<protein>
    <recommendedName>
        <fullName evidence="11">Seipin</fullName>
    </recommendedName>
</protein>
<feature type="compositionally biased region" description="Acidic residues" evidence="7">
    <location>
        <begin position="356"/>
        <end position="367"/>
    </location>
</feature>
<dbReference type="CDD" id="cd23995">
    <property type="entry name" value="Seipin_BSCL2_like"/>
    <property type="match status" value="1"/>
</dbReference>
<gene>
    <name evidence="9" type="ORF">AAFC00_001544</name>
</gene>
<dbReference type="GeneID" id="95975247"/>
<feature type="transmembrane region" description="Helical" evidence="8">
    <location>
        <begin position="251"/>
        <end position="281"/>
    </location>
</feature>
<feature type="region of interest" description="Disordered" evidence="7">
    <location>
        <begin position="290"/>
        <end position="398"/>
    </location>
</feature>
<evidence type="ECO:0000256" key="4">
    <source>
        <dbReference type="ARBA" id="ARBA00022989"/>
    </source>
</evidence>
<evidence type="ECO:0000256" key="8">
    <source>
        <dbReference type="SAM" id="Phobius"/>
    </source>
</evidence>
<evidence type="ECO:0000256" key="1">
    <source>
        <dbReference type="ARBA" id="ARBA00004477"/>
    </source>
</evidence>
<keyword evidence="5" id="KW-0443">Lipid metabolism</keyword>
<feature type="transmembrane region" description="Helical" evidence="8">
    <location>
        <begin position="44"/>
        <end position="66"/>
    </location>
</feature>